<feature type="region of interest" description="Disordered" evidence="1">
    <location>
        <begin position="1"/>
        <end position="33"/>
    </location>
</feature>
<reference evidence="2" key="2">
    <citation type="journal article" date="2015" name="Data Brief">
        <title>Shoot transcriptome of the giant reed, Arundo donax.</title>
        <authorList>
            <person name="Barrero R.A."/>
            <person name="Guerrero F.D."/>
            <person name="Moolhuijzen P."/>
            <person name="Goolsby J.A."/>
            <person name="Tidwell J."/>
            <person name="Bellgard S.E."/>
            <person name="Bellgard M.I."/>
        </authorList>
    </citation>
    <scope>NUCLEOTIDE SEQUENCE</scope>
    <source>
        <tissue evidence="2">Shoot tissue taken approximately 20 cm above the soil surface</tissue>
    </source>
</reference>
<proteinExistence type="predicted"/>
<dbReference type="EMBL" id="GBRH01241195">
    <property type="protein sequence ID" value="JAD56700.1"/>
    <property type="molecule type" value="Transcribed_RNA"/>
</dbReference>
<dbReference type="AlphaFoldDB" id="A0A0A9B6B0"/>
<accession>A0A0A9B6B0</accession>
<feature type="compositionally biased region" description="Basic residues" evidence="1">
    <location>
        <begin position="1"/>
        <end position="11"/>
    </location>
</feature>
<sequence length="33" mass="3972">MRRQKKNLAHSHKTDTYILQVSQELTQHAHDTR</sequence>
<evidence type="ECO:0000256" key="1">
    <source>
        <dbReference type="SAM" id="MobiDB-lite"/>
    </source>
</evidence>
<protein>
    <submittedName>
        <fullName evidence="2">Uncharacterized protein</fullName>
    </submittedName>
</protein>
<name>A0A0A9B6B0_ARUDO</name>
<organism evidence="2">
    <name type="scientific">Arundo donax</name>
    <name type="common">Giant reed</name>
    <name type="synonym">Donax arundinaceus</name>
    <dbReference type="NCBI Taxonomy" id="35708"/>
    <lineage>
        <taxon>Eukaryota</taxon>
        <taxon>Viridiplantae</taxon>
        <taxon>Streptophyta</taxon>
        <taxon>Embryophyta</taxon>
        <taxon>Tracheophyta</taxon>
        <taxon>Spermatophyta</taxon>
        <taxon>Magnoliopsida</taxon>
        <taxon>Liliopsida</taxon>
        <taxon>Poales</taxon>
        <taxon>Poaceae</taxon>
        <taxon>PACMAD clade</taxon>
        <taxon>Arundinoideae</taxon>
        <taxon>Arundineae</taxon>
        <taxon>Arundo</taxon>
    </lineage>
</organism>
<feature type="compositionally biased region" description="Polar residues" evidence="1">
    <location>
        <begin position="17"/>
        <end position="26"/>
    </location>
</feature>
<reference evidence="2" key="1">
    <citation type="submission" date="2014-09" db="EMBL/GenBank/DDBJ databases">
        <authorList>
            <person name="Magalhaes I.L.F."/>
            <person name="Oliveira U."/>
            <person name="Santos F.R."/>
            <person name="Vidigal T.H.D.A."/>
            <person name="Brescovit A.D."/>
            <person name="Santos A.J."/>
        </authorList>
    </citation>
    <scope>NUCLEOTIDE SEQUENCE</scope>
    <source>
        <tissue evidence="2">Shoot tissue taken approximately 20 cm above the soil surface</tissue>
    </source>
</reference>
<evidence type="ECO:0000313" key="2">
    <source>
        <dbReference type="EMBL" id="JAD56700.1"/>
    </source>
</evidence>